<feature type="coiled-coil region" evidence="5">
    <location>
        <begin position="202"/>
        <end position="229"/>
    </location>
</feature>
<dbReference type="InterPro" id="IPR038704">
    <property type="entry name" value="YEAST_sf"/>
</dbReference>
<keyword evidence="1" id="KW-0805">Transcription regulation</keyword>
<evidence type="ECO:0000313" key="10">
    <source>
        <dbReference type="Proteomes" id="UP000011087"/>
    </source>
</evidence>
<dbReference type="PROSITE" id="PS51037">
    <property type="entry name" value="YEATS"/>
    <property type="match status" value="1"/>
</dbReference>
<dbReference type="Proteomes" id="UP000011087">
    <property type="component" value="Unassembled WGS sequence"/>
</dbReference>
<dbReference type="GO" id="GO:0006355">
    <property type="term" value="P:regulation of DNA-templated transcription"/>
    <property type="evidence" value="ECO:0007669"/>
    <property type="project" value="InterPro"/>
</dbReference>
<evidence type="ECO:0000256" key="5">
    <source>
        <dbReference type="SAM" id="Coils"/>
    </source>
</evidence>
<gene>
    <name evidence="8" type="ORF">GUITHDRAFT_163356</name>
</gene>
<dbReference type="EnsemblProtists" id="EKX45266">
    <property type="protein sequence ID" value="EKX45266"/>
    <property type="gene ID" value="GUITHDRAFT_163356"/>
</dbReference>
<dbReference type="AlphaFoldDB" id="L1J9R9"/>
<dbReference type="HOGENOM" id="CLU_051385_2_1_1"/>
<dbReference type="InterPro" id="IPR055129">
    <property type="entry name" value="YEATS_dom"/>
</dbReference>
<reference evidence="8 10" key="1">
    <citation type="journal article" date="2012" name="Nature">
        <title>Algal genomes reveal evolutionary mosaicism and the fate of nucleomorphs.</title>
        <authorList>
            <consortium name="DOE Joint Genome Institute"/>
            <person name="Curtis B.A."/>
            <person name="Tanifuji G."/>
            <person name="Burki F."/>
            <person name="Gruber A."/>
            <person name="Irimia M."/>
            <person name="Maruyama S."/>
            <person name="Arias M.C."/>
            <person name="Ball S.G."/>
            <person name="Gile G.H."/>
            <person name="Hirakawa Y."/>
            <person name="Hopkins J.F."/>
            <person name="Kuo A."/>
            <person name="Rensing S.A."/>
            <person name="Schmutz J."/>
            <person name="Symeonidi A."/>
            <person name="Elias M."/>
            <person name="Eveleigh R.J."/>
            <person name="Herman E.K."/>
            <person name="Klute M.J."/>
            <person name="Nakayama T."/>
            <person name="Obornik M."/>
            <person name="Reyes-Prieto A."/>
            <person name="Armbrust E.V."/>
            <person name="Aves S.J."/>
            <person name="Beiko R.G."/>
            <person name="Coutinho P."/>
            <person name="Dacks J.B."/>
            <person name="Durnford D.G."/>
            <person name="Fast N.M."/>
            <person name="Green B.R."/>
            <person name="Grisdale C.J."/>
            <person name="Hempel F."/>
            <person name="Henrissat B."/>
            <person name="Hoppner M.P."/>
            <person name="Ishida K."/>
            <person name="Kim E."/>
            <person name="Koreny L."/>
            <person name="Kroth P.G."/>
            <person name="Liu Y."/>
            <person name="Malik S.B."/>
            <person name="Maier U.G."/>
            <person name="McRose D."/>
            <person name="Mock T."/>
            <person name="Neilson J.A."/>
            <person name="Onodera N.T."/>
            <person name="Poole A.M."/>
            <person name="Pritham E.J."/>
            <person name="Richards T.A."/>
            <person name="Rocap G."/>
            <person name="Roy S.W."/>
            <person name="Sarai C."/>
            <person name="Schaack S."/>
            <person name="Shirato S."/>
            <person name="Slamovits C.H."/>
            <person name="Spencer D.F."/>
            <person name="Suzuki S."/>
            <person name="Worden A.Z."/>
            <person name="Zauner S."/>
            <person name="Barry K."/>
            <person name="Bell C."/>
            <person name="Bharti A.K."/>
            <person name="Crow J.A."/>
            <person name="Grimwood J."/>
            <person name="Kramer R."/>
            <person name="Lindquist E."/>
            <person name="Lucas S."/>
            <person name="Salamov A."/>
            <person name="McFadden G.I."/>
            <person name="Lane C.E."/>
            <person name="Keeling P.J."/>
            <person name="Gray M.W."/>
            <person name="Grigoriev I.V."/>
            <person name="Archibald J.M."/>
        </authorList>
    </citation>
    <scope>NUCLEOTIDE SEQUENCE</scope>
    <source>
        <strain evidence="8 10">CCMP2712</strain>
    </source>
</reference>
<name>L1J9R9_GUITC</name>
<evidence type="ECO:0000313" key="8">
    <source>
        <dbReference type="EMBL" id="EKX45266.1"/>
    </source>
</evidence>
<dbReference type="GO" id="GO:0005634">
    <property type="term" value="C:nucleus"/>
    <property type="evidence" value="ECO:0007669"/>
    <property type="project" value="UniProtKB-SubCell"/>
</dbReference>
<evidence type="ECO:0000259" key="7">
    <source>
        <dbReference type="PROSITE" id="PS51037"/>
    </source>
</evidence>
<dbReference type="Gene3D" id="2.60.40.1970">
    <property type="entry name" value="YEATS domain"/>
    <property type="match status" value="1"/>
</dbReference>
<dbReference type="eggNOG" id="KOG3149">
    <property type="taxonomic scope" value="Eukaryota"/>
</dbReference>
<evidence type="ECO:0000256" key="4">
    <source>
        <dbReference type="PROSITE-ProRule" id="PRU00376"/>
    </source>
</evidence>
<keyword evidence="3 4" id="KW-0539">Nucleus</keyword>
<organism evidence="8">
    <name type="scientific">Guillardia theta (strain CCMP2712)</name>
    <name type="common">Cryptophyte</name>
    <dbReference type="NCBI Taxonomy" id="905079"/>
    <lineage>
        <taxon>Eukaryota</taxon>
        <taxon>Cryptophyceae</taxon>
        <taxon>Pyrenomonadales</taxon>
        <taxon>Geminigeraceae</taxon>
        <taxon>Guillardia</taxon>
    </lineage>
</organism>
<keyword evidence="2" id="KW-0804">Transcription</keyword>
<dbReference type="PaxDb" id="55529-EKX45266"/>
<dbReference type="CDD" id="cd16910">
    <property type="entry name" value="YEATS_TFIID14_like"/>
    <property type="match status" value="1"/>
</dbReference>
<evidence type="ECO:0000313" key="9">
    <source>
        <dbReference type="EnsemblProtists" id="EKX45266"/>
    </source>
</evidence>
<dbReference type="PANTHER" id="PTHR47573:SF1">
    <property type="entry name" value="PROTEIN AF-9 HOMOLOG"/>
    <property type="match status" value="1"/>
</dbReference>
<reference evidence="9" key="3">
    <citation type="submission" date="2015-06" db="UniProtKB">
        <authorList>
            <consortium name="EnsemblProtists"/>
        </authorList>
    </citation>
    <scope>IDENTIFICATION</scope>
</reference>
<keyword evidence="10" id="KW-1185">Reference proteome</keyword>
<comment type="subcellular location">
    <subcellularLocation>
        <location evidence="4">Nucleus</location>
    </subcellularLocation>
</comment>
<dbReference type="OMA" id="VKPYHNE"/>
<dbReference type="GeneID" id="17301969"/>
<feature type="domain" description="YEATS" evidence="7">
    <location>
        <begin position="27"/>
        <end position="168"/>
    </location>
</feature>
<reference evidence="10" key="2">
    <citation type="submission" date="2012-11" db="EMBL/GenBank/DDBJ databases">
        <authorList>
            <person name="Kuo A."/>
            <person name="Curtis B.A."/>
            <person name="Tanifuji G."/>
            <person name="Burki F."/>
            <person name="Gruber A."/>
            <person name="Irimia M."/>
            <person name="Maruyama S."/>
            <person name="Arias M.C."/>
            <person name="Ball S.G."/>
            <person name="Gile G.H."/>
            <person name="Hirakawa Y."/>
            <person name="Hopkins J.F."/>
            <person name="Rensing S.A."/>
            <person name="Schmutz J."/>
            <person name="Symeonidi A."/>
            <person name="Elias M."/>
            <person name="Eveleigh R.J."/>
            <person name="Herman E.K."/>
            <person name="Klute M.J."/>
            <person name="Nakayama T."/>
            <person name="Obornik M."/>
            <person name="Reyes-Prieto A."/>
            <person name="Armbrust E.V."/>
            <person name="Aves S.J."/>
            <person name="Beiko R.G."/>
            <person name="Coutinho P."/>
            <person name="Dacks J.B."/>
            <person name="Durnford D.G."/>
            <person name="Fast N.M."/>
            <person name="Green B.R."/>
            <person name="Grisdale C."/>
            <person name="Hempe F."/>
            <person name="Henrissat B."/>
            <person name="Hoppner M.P."/>
            <person name="Ishida K.-I."/>
            <person name="Kim E."/>
            <person name="Koreny L."/>
            <person name="Kroth P.G."/>
            <person name="Liu Y."/>
            <person name="Malik S.-B."/>
            <person name="Maier U.G."/>
            <person name="McRose D."/>
            <person name="Mock T."/>
            <person name="Neilson J.A."/>
            <person name="Onodera N.T."/>
            <person name="Poole A.M."/>
            <person name="Pritham E.J."/>
            <person name="Richards T.A."/>
            <person name="Rocap G."/>
            <person name="Roy S.W."/>
            <person name="Sarai C."/>
            <person name="Schaack S."/>
            <person name="Shirato S."/>
            <person name="Slamovits C.H."/>
            <person name="Spencer D.F."/>
            <person name="Suzuki S."/>
            <person name="Worden A.Z."/>
            <person name="Zauner S."/>
            <person name="Barry K."/>
            <person name="Bell C."/>
            <person name="Bharti A.K."/>
            <person name="Crow J.A."/>
            <person name="Grimwood J."/>
            <person name="Kramer R."/>
            <person name="Lindquist E."/>
            <person name="Lucas S."/>
            <person name="Salamov A."/>
            <person name="McFadden G.I."/>
            <person name="Lane C.E."/>
            <person name="Keeling P.J."/>
            <person name="Gray M.W."/>
            <person name="Grigoriev I.V."/>
            <person name="Archibald J.M."/>
        </authorList>
    </citation>
    <scope>NUCLEOTIDE SEQUENCE</scope>
    <source>
        <strain evidence="10">CCMP2712</strain>
    </source>
</reference>
<dbReference type="InterPro" id="IPR005033">
    <property type="entry name" value="YEATS"/>
</dbReference>
<evidence type="ECO:0000256" key="3">
    <source>
        <dbReference type="ARBA" id="ARBA00023242"/>
    </source>
</evidence>
<keyword evidence="5" id="KW-0175">Coiled coil</keyword>
<evidence type="ECO:0000256" key="6">
    <source>
        <dbReference type="SAM" id="MobiDB-lite"/>
    </source>
</evidence>
<accession>L1J9R9</accession>
<dbReference type="RefSeq" id="XP_005832246.1">
    <property type="nucleotide sequence ID" value="XM_005832189.1"/>
</dbReference>
<dbReference type="Pfam" id="PF03366">
    <property type="entry name" value="YEATS"/>
    <property type="match status" value="1"/>
</dbReference>
<sequence>MSEGNGPTEGQDKVQSSAPPNAVWPLRDKEGNVTVPFAYGTIAFWQGKRAQEYQTHKWHVYVRGANNEDLTPLIERVIFQLHPSFNNPTRVIDTAPFHVCELGWGEFEITIRIFFHDGPEQGLEIKHMLKLFPRVGEPSQKKPVVSERHDEFVFNAPNEGLLQRIGMCNTRMPNGGPAWATIEPFFSPLNEHEELLRIQAAQRRVQAEITLVKEELENEEQILSFLQDEVKKLEPSIVKKPPGT</sequence>
<dbReference type="OrthoDB" id="16041at2759"/>
<proteinExistence type="predicted"/>
<dbReference type="EMBL" id="JH993000">
    <property type="protein sequence ID" value="EKX45266.1"/>
    <property type="molecule type" value="Genomic_DNA"/>
</dbReference>
<evidence type="ECO:0000256" key="1">
    <source>
        <dbReference type="ARBA" id="ARBA00023015"/>
    </source>
</evidence>
<dbReference type="PANTHER" id="PTHR47573">
    <property type="entry name" value="PROTEIN AF-9 HOMOLOG"/>
    <property type="match status" value="1"/>
</dbReference>
<protein>
    <recommendedName>
        <fullName evidence="7">YEATS domain-containing protein</fullName>
    </recommendedName>
</protein>
<dbReference type="STRING" id="905079.L1J9R9"/>
<dbReference type="KEGG" id="gtt:GUITHDRAFT_163356"/>
<feature type="region of interest" description="Disordered" evidence="6">
    <location>
        <begin position="1"/>
        <end position="25"/>
    </location>
</feature>
<evidence type="ECO:0000256" key="2">
    <source>
        <dbReference type="ARBA" id="ARBA00023163"/>
    </source>
</evidence>